<dbReference type="RefSeq" id="WP_068624122.1">
    <property type="nucleotide sequence ID" value="NZ_MAQA01000003.1"/>
</dbReference>
<dbReference type="EMBL" id="MAQA01000003">
    <property type="protein sequence ID" value="OCI32886.1"/>
    <property type="molecule type" value="Genomic_DNA"/>
</dbReference>
<comment type="caution">
    <text evidence="2">The sequence shown here is derived from an EMBL/GenBank/DDBJ whole genome shotgun (WGS) entry which is preliminary data.</text>
</comment>
<protein>
    <submittedName>
        <fullName evidence="2">NADPH-dependent FMN reductase</fullName>
    </submittedName>
</protein>
<proteinExistence type="predicted"/>
<dbReference type="InterPro" id="IPR005025">
    <property type="entry name" value="FMN_Rdtase-like_dom"/>
</dbReference>
<dbReference type="InterPro" id="IPR029039">
    <property type="entry name" value="Flavoprotein-like_sf"/>
</dbReference>
<evidence type="ECO:0000313" key="2">
    <source>
        <dbReference type="EMBL" id="OCI32886.1"/>
    </source>
</evidence>
<gene>
    <name evidence="2" type="ORF">OERS_04780</name>
</gene>
<keyword evidence="3" id="KW-1185">Reference proteome</keyword>
<dbReference type="Gene3D" id="3.40.50.360">
    <property type="match status" value="1"/>
</dbReference>
<dbReference type="SUPFAM" id="SSF52218">
    <property type="entry name" value="Flavoproteins"/>
    <property type="match status" value="1"/>
</dbReference>
<name>A0ABX2YA22_9CELL</name>
<sequence>MKAVVLSCTLKPSPAESNTEMLGKVVVEALQEKDVEVETIRIVDLHVPPGVKTDMGEGDQWPSVHDKILAADILIVATPTWVGHPSSIAQRVLERMDAMISETTTDGAPVALNKVAGVIVTGNEDGAHHVISEVSGALGDIGFTIPGQAWTYWNQGPGPGPDYPKTGHGHEWSRTTGRTMAHYLHGAATALQRSPIRPVTQ</sequence>
<evidence type="ECO:0000259" key="1">
    <source>
        <dbReference type="Pfam" id="PF03358"/>
    </source>
</evidence>
<dbReference type="Pfam" id="PF03358">
    <property type="entry name" value="FMN_red"/>
    <property type="match status" value="1"/>
</dbReference>
<reference evidence="2 3" key="1">
    <citation type="submission" date="2016-06" db="EMBL/GenBank/DDBJ databases">
        <title>Genome sequence of Oerskovia enterophila DSM 43852.</title>
        <authorList>
            <person name="Poehlein A."/>
            <person name="Jag V."/>
            <person name="Bengelsdorf F.R."/>
            <person name="Daniel R."/>
            <person name="Duerre P."/>
        </authorList>
    </citation>
    <scope>NUCLEOTIDE SEQUENCE [LARGE SCALE GENOMIC DNA]</scope>
    <source>
        <strain evidence="2 3">DSM 43852</strain>
    </source>
</reference>
<dbReference type="Proteomes" id="UP000093412">
    <property type="component" value="Unassembled WGS sequence"/>
</dbReference>
<organism evidence="2 3">
    <name type="scientific">Oerskovia enterophila</name>
    <dbReference type="NCBI Taxonomy" id="43678"/>
    <lineage>
        <taxon>Bacteria</taxon>
        <taxon>Bacillati</taxon>
        <taxon>Actinomycetota</taxon>
        <taxon>Actinomycetes</taxon>
        <taxon>Micrococcales</taxon>
        <taxon>Cellulomonadaceae</taxon>
        <taxon>Oerskovia</taxon>
    </lineage>
</organism>
<accession>A0ABX2YA22</accession>
<evidence type="ECO:0000313" key="3">
    <source>
        <dbReference type="Proteomes" id="UP000093412"/>
    </source>
</evidence>
<feature type="domain" description="NADPH-dependent FMN reductase-like" evidence="1">
    <location>
        <begin position="1"/>
        <end position="148"/>
    </location>
</feature>